<evidence type="ECO:0000256" key="2">
    <source>
        <dbReference type="ARBA" id="ARBA00022737"/>
    </source>
</evidence>
<dbReference type="InterPro" id="IPR011990">
    <property type="entry name" value="TPR-like_helical_dom_sf"/>
</dbReference>
<dbReference type="PANTHER" id="PTHR47447:SF12">
    <property type="entry name" value="PENTATRICOPEPTIDE REPEAT-CONTAINING PROTEIN ATP4 HOMOLOG, CHLOROPLASTIC"/>
    <property type="match status" value="1"/>
</dbReference>
<comment type="similarity">
    <text evidence="1">Belongs to the PPR family. P subfamily.</text>
</comment>
<name>A0A251SQK6_HELAN</name>
<feature type="repeat" description="PPR" evidence="3">
    <location>
        <begin position="77"/>
        <end position="111"/>
    </location>
</feature>
<evidence type="ECO:0000256" key="3">
    <source>
        <dbReference type="PROSITE-ProRule" id="PRU00708"/>
    </source>
</evidence>
<evidence type="ECO:0000313" key="6">
    <source>
        <dbReference type="Proteomes" id="UP000215914"/>
    </source>
</evidence>
<dbReference type="InterPro" id="IPR002885">
    <property type="entry name" value="PPR_rpt"/>
</dbReference>
<dbReference type="AlphaFoldDB" id="A0A251SQK6"/>
<organism evidence="5 6">
    <name type="scientific">Helianthus annuus</name>
    <name type="common">Common sunflower</name>
    <dbReference type="NCBI Taxonomy" id="4232"/>
    <lineage>
        <taxon>Eukaryota</taxon>
        <taxon>Viridiplantae</taxon>
        <taxon>Streptophyta</taxon>
        <taxon>Embryophyta</taxon>
        <taxon>Tracheophyta</taxon>
        <taxon>Spermatophyta</taxon>
        <taxon>Magnoliopsida</taxon>
        <taxon>eudicotyledons</taxon>
        <taxon>Gunneridae</taxon>
        <taxon>Pentapetalae</taxon>
        <taxon>asterids</taxon>
        <taxon>campanulids</taxon>
        <taxon>Asterales</taxon>
        <taxon>Asteraceae</taxon>
        <taxon>Asteroideae</taxon>
        <taxon>Heliantheae alliance</taxon>
        <taxon>Heliantheae</taxon>
        <taxon>Helianthus</taxon>
    </lineage>
</organism>
<dbReference type="Gene3D" id="1.25.40.10">
    <property type="entry name" value="Tetratricopeptide repeat domain"/>
    <property type="match status" value="2"/>
</dbReference>
<sequence>MTRKTMKMTESREPRKDWVNHYDNTIVCRCFSLYIVHFFIWSTKTIVQAFKPDLFSGNFDGCLTVFEEMKALGVKPNLVCYNTLLDAMGRTKRTWQVKSIYQQLLSSGLTPGWATYASLIRAYGKARYGDDAMIVYKEMTAKGMNLNNVLYNTLLSMCADIGFVDEAVELLDDMKSCTDCKPDSWTYSSMLTIFSCCVKVVEAEAVLKEMVESGFQPNIYVLISLIQCYGKADRTDDVVTTFDRIIELGITPDKRTCGCLLNVMTQTPREELGKLTRCVQIANPKLGSLIEADAMDILGDWVNHYDNTIVCRCFSLYIVHFFIWSTKTIVQAFKPDLFRLKVQPLIWNSQLYQTPTMWS</sequence>
<gene>
    <name evidence="5" type="ORF">HannXRQ_Chr13g0397421</name>
</gene>
<keyword evidence="6" id="KW-1185">Reference proteome</keyword>
<dbReference type="InterPro" id="IPR033443">
    <property type="entry name" value="PROP1-like_PPR_dom"/>
</dbReference>
<feature type="domain" description="PROP1-like PPR" evidence="4">
    <location>
        <begin position="131"/>
        <end position="271"/>
    </location>
</feature>
<proteinExistence type="inferred from homology"/>
<dbReference type="GO" id="GO:0003729">
    <property type="term" value="F:mRNA binding"/>
    <property type="evidence" value="ECO:0000318"/>
    <property type="project" value="GO_Central"/>
</dbReference>
<dbReference type="NCBIfam" id="TIGR00756">
    <property type="entry name" value="PPR"/>
    <property type="match status" value="6"/>
</dbReference>
<evidence type="ECO:0000259" key="4">
    <source>
        <dbReference type="Pfam" id="PF17177"/>
    </source>
</evidence>
<accession>A0A251SQK6</accession>
<dbReference type="Proteomes" id="UP000215914">
    <property type="component" value="Chromosome 13"/>
</dbReference>
<feature type="repeat" description="PPR" evidence="3">
    <location>
        <begin position="112"/>
        <end position="146"/>
    </location>
</feature>
<dbReference type="PROSITE" id="PS51375">
    <property type="entry name" value="PPR"/>
    <property type="match status" value="5"/>
</dbReference>
<dbReference type="EMBL" id="CM007902">
    <property type="protein sequence ID" value="OTG01014.1"/>
    <property type="molecule type" value="Genomic_DNA"/>
</dbReference>
<feature type="repeat" description="PPR" evidence="3">
    <location>
        <begin position="147"/>
        <end position="177"/>
    </location>
</feature>
<dbReference type="GO" id="GO:0045727">
    <property type="term" value="P:positive regulation of translation"/>
    <property type="evidence" value="ECO:0000318"/>
    <property type="project" value="GO_Central"/>
</dbReference>
<feature type="repeat" description="PPR" evidence="3">
    <location>
        <begin position="183"/>
        <end position="217"/>
    </location>
</feature>
<dbReference type="InParanoid" id="A0A251SQK6"/>
<dbReference type="GO" id="GO:0042134">
    <property type="term" value="F:rRNA primary transcript binding"/>
    <property type="evidence" value="ECO:0000318"/>
    <property type="project" value="GO_Central"/>
</dbReference>
<dbReference type="Pfam" id="PF17177">
    <property type="entry name" value="PPR_long"/>
    <property type="match status" value="1"/>
</dbReference>
<protein>
    <submittedName>
        <fullName evidence="5">Putative tetratricopeptide-like helical domain-containing protein</fullName>
    </submittedName>
</protein>
<dbReference type="Pfam" id="PF13812">
    <property type="entry name" value="PPR_3"/>
    <property type="match status" value="1"/>
</dbReference>
<feature type="repeat" description="PPR" evidence="3">
    <location>
        <begin position="218"/>
        <end position="252"/>
    </location>
</feature>
<evidence type="ECO:0000313" key="5">
    <source>
        <dbReference type="EMBL" id="OTG01014.1"/>
    </source>
</evidence>
<dbReference type="OMA" id="NHYDNTI"/>
<dbReference type="GO" id="GO:0009570">
    <property type="term" value="C:chloroplast stroma"/>
    <property type="evidence" value="ECO:0000318"/>
    <property type="project" value="GO_Central"/>
</dbReference>
<keyword evidence="2" id="KW-0677">Repeat</keyword>
<dbReference type="PANTHER" id="PTHR47447">
    <property type="entry name" value="OS03G0856100 PROTEIN"/>
    <property type="match status" value="1"/>
</dbReference>
<reference evidence="6" key="1">
    <citation type="journal article" date="2017" name="Nature">
        <title>The sunflower genome provides insights into oil metabolism, flowering and Asterid evolution.</title>
        <authorList>
            <person name="Badouin H."/>
            <person name="Gouzy J."/>
            <person name="Grassa C.J."/>
            <person name="Murat F."/>
            <person name="Staton S.E."/>
            <person name="Cottret L."/>
            <person name="Lelandais-Briere C."/>
            <person name="Owens G.L."/>
            <person name="Carrere S."/>
            <person name="Mayjonade B."/>
            <person name="Legrand L."/>
            <person name="Gill N."/>
            <person name="Kane N.C."/>
            <person name="Bowers J.E."/>
            <person name="Hubner S."/>
            <person name="Bellec A."/>
            <person name="Berard A."/>
            <person name="Berges H."/>
            <person name="Blanchet N."/>
            <person name="Boniface M.C."/>
            <person name="Brunel D."/>
            <person name="Catrice O."/>
            <person name="Chaidir N."/>
            <person name="Claudel C."/>
            <person name="Donnadieu C."/>
            <person name="Faraut T."/>
            <person name="Fievet G."/>
            <person name="Helmstetter N."/>
            <person name="King M."/>
            <person name="Knapp S.J."/>
            <person name="Lai Z."/>
            <person name="Le Paslier M.C."/>
            <person name="Lippi Y."/>
            <person name="Lorenzon L."/>
            <person name="Mandel J.R."/>
            <person name="Marage G."/>
            <person name="Marchand G."/>
            <person name="Marquand E."/>
            <person name="Bret-Mestries E."/>
            <person name="Morien E."/>
            <person name="Nambeesan S."/>
            <person name="Nguyen T."/>
            <person name="Pegot-Espagnet P."/>
            <person name="Pouilly N."/>
            <person name="Raftis F."/>
            <person name="Sallet E."/>
            <person name="Schiex T."/>
            <person name="Thomas J."/>
            <person name="Vandecasteele C."/>
            <person name="Vares D."/>
            <person name="Vear F."/>
            <person name="Vautrin S."/>
            <person name="Crespi M."/>
            <person name="Mangin B."/>
            <person name="Burke J.M."/>
            <person name="Salse J."/>
            <person name="Munos S."/>
            <person name="Vincourt P."/>
            <person name="Rieseberg L.H."/>
            <person name="Langlade N.B."/>
        </authorList>
    </citation>
    <scope>NUCLEOTIDE SEQUENCE [LARGE SCALE GENOMIC DNA]</scope>
    <source>
        <strain evidence="6">cv. SF193</strain>
    </source>
</reference>
<evidence type="ECO:0000256" key="1">
    <source>
        <dbReference type="ARBA" id="ARBA00007626"/>
    </source>
</evidence>